<dbReference type="PROSITE" id="PS50222">
    <property type="entry name" value="EF_HAND_2"/>
    <property type="match status" value="3"/>
</dbReference>
<dbReference type="GO" id="GO:0005509">
    <property type="term" value="F:calcium ion binding"/>
    <property type="evidence" value="ECO:0007669"/>
    <property type="project" value="InterPro"/>
</dbReference>
<reference evidence="7" key="1">
    <citation type="submission" date="2016-02" db="EMBL/GenBank/DDBJ databases">
        <title>Comparative genomics of biotechnologically important yeasts.</title>
        <authorList>
            <consortium name="DOE Joint Genome Institute"/>
            <person name="Riley R."/>
            <person name="Haridas S."/>
            <person name="Wolfe K.H."/>
            <person name="Lopes M.R."/>
            <person name="Hittinger C.T."/>
            <person name="Goker M."/>
            <person name="Salamov A."/>
            <person name="Wisecaver J."/>
            <person name="Long T.M."/>
            <person name="Aerts A.L."/>
            <person name="Barry K."/>
            <person name="Choi C."/>
            <person name="Clum A."/>
            <person name="Coughlan A.Y."/>
            <person name="Deshpande S."/>
            <person name="Douglass A.P."/>
            <person name="Hanson S.J."/>
            <person name="Klenk H.-P."/>
            <person name="Labutti K."/>
            <person name="Lapidus A."/>
            <person name="Lindquist E."/>
            <person name="Lipzen A."/>
            <person name="Meier-Kolthoff J.P."/>
            <person name="Ohm R.A."/>
            <person name="Otillar R.P."/>
            <person name="Pangilinan J."/>
            <person name="Peng Y."/>
            <person name="Rokas A."/>
            <person name="Rosa C.A."/>
            <person name="Scheuner C."/>
            <person name="Sibirny A.A."/>
            <person name="Slot J.C."/>
            <person name="Stielow J.B."/>
            <person name="Sun H."/>
            <person name="Kurtzman C.P."/>
            <person name="Blackwell M."/>
            <person name="Jeffries T.W."/>
            <person name="Grigoriev I.V."/>
        </authorList>
    </citation>
    <scope>NUCLEOTIDE SEQUENCE [LARGE SCALE GENOMIC DNA]</scope>
    <source>
        <strain evidence="7">NRRL Y-17796</strain>
    </source>
</reference>
<dbReference type="Proteomes" id="UP000095023">
    <property type="component" value="Unassembled WGS sequence"/>
</dbReference>
<dbReference type="Pfam" id="PF13499">
    <property type="entry name" value="EF-hand_7"/>
    <property type="match status" value="2"/>
</dbReference>
<dbReference type="InterPro" id="IPR018247">
    <property type="entry name" value="EF_Hand_1_Ca_BS"/>
</dbReference>
<dbReference type="InterPro" id="IPR002048">
    <property type="entry name" value="EF_hand_dom"/>
</dbReference>
<keyword evidence="2" id="KW-0677">Repeat</keyword>
<dbReference type="InterPro" id="IPR050230">
    <property type="entry name" value="CALM/Myosin/TropC-like"/>
</dbReference>
<evidence type="ECO:0000313" key="7">
    <source>
        <dbReference type="Proteomes" id="UP000095023"/>
    </source>
</evidence>
<sequence>MLGDSSLRRSAFGSTPRSIGKSTGGSAGFGGGAGKKEVSEEQRQEIREAFALFDLDQDGLLDYHEFKVAMRALGFDAQKAEVLQLLKENDQGNGKIGFDSFAALMTERLLARDPIEDVKRAFKLFDQDGKGKISFQNLKKVSEELGEKLDDEELQAMIDEFDLDQDGMINEEEFLQICLNS</sequence>
<keyword evidence="1" id="KW-0479">Metal-binding</keyword>
<dbReference type="GO" id="GO:0042802">
    <property type="term" value="F:identical protein binding"/>
    <property type="evidence" value="ECO:0007669"/>
    <property type="project" value="EnsemblFungi"/>
</dbReference>
<accession>A0A1E4TLD4</accession>
<keyword evidence="7" id="KW-1185">Reference proteome</keyword>
<feature type="compositionally biased region" description="Gly residues" evidence="4">
    <location>
        <begin position="22"/>
        <end position="33"/>
    </location>
</feature>
<dbReference type="GO" id="GO:0043161">
    <property type="term" value="P:proteasome-mediated ubiquitin-dependent protein catabolic process"/>
    <property type="evidence" value="ECO:0007669"/>
    <property type="project" value="EnsemblFungi"/>
</dbReference>
<dbReference type="OrthoDB" id="343296at2759"/>
<name>A0A1E4TLD4_9ASCO</name>
<feature type="region of interest" description="Disordered" evidence="4">
    <location>
        <begin position="1"/>
        <end position="40"/>
    </location>
</feature>
<dbReference type="SMART" id="SM00054">
    <property type="entry name" value="EFh"/>
    <property type="match status" value="4"/>
</dbReference>
<keyword evidence="3" id="KW-0106">Calcium</keyword>
<evidence type="ECO:0000259" key="5">
    <source>
        <dbReference type="PROSITE" id="PS50222"/>
    </source>
</evidence>
<dbReference type="AlphaFoldDB" id="A0A1E4TLD4"/>
<organism evidence="6 7">
    <name type="scientific">Tortispora caseinolytica NRRL Y-17796</name>
    <dbReference type="NCBI Taxonomy" id="767744"/>
    <lineage>
        <taxon>Eukaryota</taxon>
        <taxon>Fungi</taxon>
        <taxon>Dikarya</taxon>
        <taxon>Ascomycota</taxon>
        <taxon>Saccharomycotina</taxon>
        <taxon>Trigonopsidomycetes</taxon>
        <taxon>Trigonopsidales</taxon>
        <taxon>Trigonopsidaceae</taxon>
        <taxon>Tortispora</taxon>
    </lineage>
</organism>
<dbReference type="GO" id="GO:0070390">
    <property type="term" value="C:transcription export complex 2"/>
    <property type="evidence" value="ECO:0007669"/>
    <property type="project" value="EnsemblFungi"/>
</dbReference>
<dbReference type="CDD" id="cd00051">
    <property type="entry name" value="EFh"/>
    <property type="match status" value="1"/>
</dbReference>
<dbReference type="PANTHER" id="PTHR23048:SF48">
    <property type="entry name" value="CENTRIN 3"/>
    <property type="match status" value="1"/>
</dbReference>
<feature type="domain" description="EF-hand" evidence="5">
    <location>
        <begin position="113"/>
        <end position="148"/>
    </location>
</feature>
<evidence type="ECO:0000256" key="1">
    <source>
        <dbReference type="ARBA" id="ARBA00022723"/>
    </source>
</evidence>
<dbReference type="PROSITE" id="PS00018">
    <property type="entry name" value="EF_HAND_1"/>
    <property type="match status" value="2"/>
</dbReference>
<dbReference type="SUPFAM" id="SSF47473">
    <property type="entry name" value="EF-hand"/>
    <property type="match status" value="1"/>
</dbReference>
<protein>
    <recommendedName>
        <fullName evidence="5">EF-hand domain-containing protein</fullName>
    </recommendedName>
</protein>
<dbReference type="Gene3D" id="1.10.238.10">
    <property type="entry name" value="EF-hand"/>
    <property type="match status" value="2"/>
</dbReference>
<gene>
    <name evidence="6" type="ORF">CANCADRAFT_23784</name>
</gene>
<feature type="domain" description="EF-hand" evidence="5">
    <location>
        <begin position="41"/>
        <end position="76"/>
    </location>
</feature>
<dbReference type="EMBL" id="KV453841">
    <property type="protein sequence ID" value="ODV92458.1"/>
    <property type="molecule type" value="Genomic_DNA"/>
</dbReference>
<dbReference type="GO" id="GO:0030474">
    <property type="term" value="P:spindle pole body duplication"/>
    <property type="evidence" value="ECO:0007669"/>
    <property type="project" value="EnsemblFungi"/>
</dbReference>
<evidence type="ECO:0000256" key="2">
    <source>
        <dbReference type="ARBA" id="ARBA00022737"/>
    </source>
</evidence>
<feature type="domain" description="EF-hand" evidence="5">
    <location>
        <begin position="149"/>
        <end position="181"/>
    </location>
</feature>
<dbReference type="GO" id="GO:0016460">
    <property type="term" value="C:myosin II complex"/>
    <property type="evidence" value="ECO:0007669"/>
    <property type="project" value="TreeGrafter"/>
</dbReference>
<dbReference type="FunFam" id="1.10.238.10:FF:000001">
    <property type="entry name" value="Calmodulin 1"/>
    <property type="match status" value="1"/>
</dbReference>
<dbReference type="InterPro" id="IPR011992">
    <property type="entry name" value="EF-hand-dom_pair"/>
</dbReference>
<dbReference type="PANTHER" id="PTHR23048">
    <property type="entry name" value="MYOSIN LIGHT CHAIN 1, 3"/>
    <property type="match status" value="1"/>
</dbReference>
<evidence type="ECO:0000256" key="4">
    <source>
        <dbReference type="SAM" id="MobiDB-lite"/>
    </source>
</evidence>
<dbReference type="GO" id="GO:0048193">
    <property type="term" value="P:Golgi vesicle transport"/>
    <property type="evidence" value="ECO:0007669"/>
    <property type="project" value="EnsemblFungi"/>
</dbReference>
<proteinExistence type="predicted"/>
<evidence type="ECO:0000256" key="3">
    <source>
        <dbReference type="ARBA" id="ARBA00022837"/>
    </source>
</evidence>
<dbReference type="GO" id="GO:0005825">
    <property type="term" value="C:half bridge of spindle pole body"/>
    <property type="evidence" value="ECO:0007669"/>
    <property type="project" value="EnsemblFungi"/>
</dbReference>
<evidence type="ECO:0000313" key="6">
    <source>
        <dbReference type="EMBL" id="ODV92458.1"/>
    </source>
</evidence>